<protein>
    <submittedName>
        <fullName evidence="6">Transcriptional regulator</fullName>
    </submittedName>
</protein>
<dbReference type="SMART" id="SM00866">
    <property type="entry name" value="UTRA"/>
    <property type="match status" value="1"/>
</dbReference>
<dbReference type="PANTHER" id="PTHR44846:SF1">
    <property type="entry name" value="MANNOSYL-D-GLYCERATE TRANSPORT_METABOLISM SYSTEM REPRESSOR MNGR-RELATED"/>
    <property type="match status" value="1"/>
</dbReference>
<evidence type="ECO:0000256" key="2">
    <source>
        <dbReference type="ARBA" id="ARBA00023125"/>
    </source>
</evidence>
<feature type="region of interest" description="Disordered" evidence="4">
    <location>
        <begin position="1"/>
        <end position="23"/>
    </location>
</feature>
<dbReference type="Pfam" id="PF07702">
    <property type="entry name" value="UTRA"/>
    <property type="match status" value="1"/>
</dbReference>
<dbReference type="CDD" id="cd07377">
    <property type="entry name" value="WHTH_GntR"/>
    <property type="match status" value="1"/>
</dbReference>
<proteinExistence type="predicted"/>
<evidence type="ECO:0000313" key="6">
    <source>
        <dbReference type="EMBL" id="AOS63093.1"/>
    </source>
</evidence>
<keyword evidence="2" id="KW-0238">DNA-binding</keyword>
<dbReference type="GO" id="GO:0045892">
    <property type="term" value="P:negative regulation of DNA-templated transcription"/>
    <property type="evidence" value="ECO:0007669"/>
    <property type="project" value="TreeGrafter"/>
</dbReference>
<dbReference type="RefSeq" id="WP_069848718.1">
    <property type="nucleotide sequence ID" value="NZ_CP014859.1"/>
</dbReference>
<keyword evidence="1" id="KW-0805">Transcription regulation</keyword>
<organism evidence="6 7">
    <name type="scientific">Actinoalloteichus hymeniacidonis</name>
    <dbReference type="NCBI Taxonomy" id="340345"/>
    <lineage>
        <taxon>Bacteria</taxon>
        <taxon>Bacillati</taxon>
        <taxon>Actinomycetota</taxon>
        <taxon>Actinomycetes</taxon>
        <taxon>Pseudonocardiales</taxon>
        <taxon>Pseudonocardiaceae</taxon>
        <taxon>Actinoalloteichus</taxon>
    </lineage>
</organism>
<dbReference type="PANTHER" id="PTHR44846">
    <property type="entry name" value="MANNOSYL-D-GLYCERATE TRANSPORT/METABOLISM SYSTEM REPRESSOR MNGR-RELATED"/>
    <property type="match status" value="1"/>
</dbReference>
<evidence type="ECO:0000313" key="7">
    <source>
        <dbReference type="Proteomes" id="UP000095210"/>
    </source>
</evidence>
<dbReference type="EMBL" id="CP014859">
    <property type="protein sequence ID" value="AOS63093.1"/>
    <property type="molecule type" value="Genomic_DNA"/>
</dbReference>
<evidence type="ECO:0000256" key="4">
    <source>
        <dbReference type="SAM" id="MobiDB-lite"/>
    </source>
</evidence>
<keyword evidence="3" id="KW-0804">Transcription</keyword>
<accession>A0AAC9HPN5</accession>
<sequence length="268" mass="29362">MAEHGERPARRDPRRRLAAGPTPKHVQLGAILRDLVEHELPPDSAVPSERELAERFGVSRLTVREAIGRLVAAGLLTRIRGKGTFTARPRLETPPLTSFTQEIERHGMTVTSMVLTCGEEVPTASTSTTLGLAPGEPAYRVCRVRMADGTPLALEHGWFSPKRVPGLLDHDLTGSLYNLLAQNYGVLLDHGRQTVWAAEADVSTARLLKVRTSSPLLVFRRVSSAGEHPVEDTTSWYRGDKYQLTMPLDRPGTTGGPHHPAQGGTHER</sequence>
<dbReference type="Proteomes" id="UP000095210">
    <property type="component" value="Chromosome"/>
</dbReference>
<dbReference type="SMART" id="SM00345">
    <property type="entry name" value="HTH_GNTR"/>
    <property type="match status" value="1"/>
</dbReference>
<dbReference type="GO" id="GO:0003677">
    <property type="term" value="F:DNA binding"/>
    <property type="evidence" value="ECO:0007669"/>
    <property type="project" value="UniProtKB-KW"/>
</dbReference>
<dbReference type="GO" id="GO:0003700">
    <property type="term" value="F:DNA-binding transcription factor activity"/>
    <property type="evidence" value="ECO:0007669"/>
    <property type="project" value="InterPro"/>
</dbReference>
<dbReference type="InterPro" id="IPR011663">
    <property type="entry name" value="UTRA"/>
</dbReference>
<feature type="region of interest" description="Disordered" evidence="4">
    <location>
        <begin position="248"/>
        <end position="268"/>
    </location>
</feature>
<evidence type="ECO:0000256" key="3">
    <source>
        <dbReference type="ARBA" id="ARBA00023163"/>
    </source>
</evidence>
<dbReference type="AlphaFoldDB" id="A0AAC9HPN5"/>
<dbReference type="InterPro" id="IPR050679">
    <property type="entry name" value="Bact_HTH_transcr_reg"/>
</dbReference>
<dbReference type="PROSITE" id="PS50949">
    <property type="entry name" value="HTH_GNTR"/>
    <property type="match status" value="1"/>
</dbReference>
<dbReference type="Gene3D" id="3.40.1410.10">
    <property type="entry name" value="Chorismate lyase-like"/>
    <property type="match status" value="1"/>
</dbReference>
<dbReference type="Pfam" id="PF00392">
    <property type="entry name" value="GntR"/>
    <property type="match status" value="1"/>
</dbReference>
<dbReference type="SUPFAM" id="SSF46785">
    <property type="entry name" value="Winged helix' DNA-binding domain"/>
    <property type="match status" value="1"/>
</dbReference>
<dbReference type="SUPFAM" id="SSF64288">
    <property type="entry name" value="Chorismate lyase-like"/>
    <property type="match status" value="1"/>
</dbReference>
<dbReference type="Gene3D" id="1.10.10.10">
    <property type="entry name" value="Winged helix-like DNA-binding domain superfamily/Winged helix DNA-binding domain"/>
    <property type="match status" value="1"/>
</dbReference>
<gene>
    <name evidence="6" type="ORF">TL08_11395</name>
</gene>
<evidence type="ECO:0000256" key="1">
    <source>
        <dbReference type="ARBA" id="ARBA00023015"/>
    </source>
</evidence>
<feature type="domain" description="HTH gntR-type" evidence="5">
    <location>
        <begin position="22"/>
        <end position="89"/>
    </location>
</feature>
<reference evidence="7" key="1">
    <citation type="submission" date="2016-03" db="EMBL/GenBank/DDBJ databases">
        <title>Complete genome sequence of the type strain Actinoalloteichus hymeniacidonis DSM 45092.</title>
        <authorList>
            <person name="Schaffert L."/>
            <person name="Albersmeier A."/>
            <person name="Winkler A."/>
            <person name="Kalinowski J."/>
            <person name="Zotchev S."/>
            <person name="Ruckert C."/>
        </authorList>
    </citation>
    <scope>NUCLEOTIDE SEQUENCE [LARGE SCALE GENOMIC DNA]</scope>
    <source>
        <strain evidence="7">HPA177(T) (DSM 45092(T))</strain>
    </source>
</reference>
<dbReference type="InterPro" id="IPR000524">
    <property type="entry name" value="Tscrpt_reg_HTH_GntR"/>
</dbReference>
<name>A0AAC9HPN5_9PSEU</name>
<dbReference type="PRINTS" id="PR00035">
    <property type="entry name" value="HTHGNTR"/>
</dbReference>
<dbReference type="InterPro" id="IPR036388">
    <property type="entry name" value="WH-like_DNA-bd_sf"/>
</dbReference>
<dbReference type="InterPro" id="IPR036390">
    <property type="entry name" value="WH_DNA-bd_sf"/>
</dbReference>
<evidence type="ECO:0000259" key="5">
    <source>
        <dbReference type="PROSITE" id="PS50949"/>
    </source>
</evidence>
<dbReference type="InterPro" id="IPR028978">
    <property type="entry name" value="Chorismate_lyase_/UTRA_dom_sf"/>
</dbReference>
<dbReference type="KEGG" id="ahm:TL08_11395"/>
<feature type="compositionally biased region" description="Basic and acidic residues" evidence="4">
    <location>
        <begin position="1"/>
        <end position="11"/>
    </location>
</feature>
<keyword evidence="7" id="KW-1185">Reference proteome</keyword>